<organism evidence="2 3">
    <name type="scientific">Enterococcus faecalis TX4248</name>
    <dbReference type="NCBI Taxonomy" id="749495"/>
    <lineage>
        <taxon>Bacteria</taxon>
        <taxon>Bacillati</taxon>
        <taxon>Bacillota</taxon>
        <taxon>Bacilli</taxon>
        <taxon>Lactobacillales</taxon>
        <taxon>Enterococcaceae</taxon>
        <taxon>Enterococcus</taxon>
    </lineage>
</organism>
<dbReference type="AlphaFoldDB" id="A0A125W4W0"/>
<dbReference type="PROSITE" id="PS51257">
    <property type="entry name" value="PROKAR_LIPOPROTEIN"/>
    <property type="match status" value="1"/>
</dbReference>
<dbReference type="Proteomes" id="UP000004846">
    <property type="component" value="Unassembled WGS sequence"/>
</dbReference>
<dbReference type="EMBL" id="AEBR01000067">
    <property type="protein sequence ID" value="EFM82303.1"/>
    <property type="molecule type" value="Genomic_DNA"/>
</dbReference>
<protein>
    <recommendedName>
        <fullName evidence="4">Lipoprotein</fullName>
    </recommendedName>
</protein>
<reference evidence="2 3" key="1">
    <citation type="submission" date="2010-07" db="EMBL/GenBank/DDBJ databases">
        <authorList>
            <person name="Sid Ahmed O."/>
        </authorList>
    </citation>
    <scope>NUCLEOTIDE SEQUENCE [LARGE SCALE GENOMIC DNA]</scope>
    <source>
        <strain evidence="2 3">TX4248</strain>
    </source>
</reference>
<name>A0A125W4W0_ENTFL</name>
<evidence type="ECO:0008006" key="4">
    <source>
        <dbReference type="Google" id="ProtNLM"/>
    </source>
</evidence>
<evidence type="ECO:0000313" key="2">
    <source>
        <dbReference type="EMBL" id="EFM82303.1"/>
    </source>
</evidence>
<keyword evidence="1" id="KW-0732">Signal</keyword>
<sequence length="118" mass="13554">MKKAASIVLMVVAIFMISACGSKLDKTGEEFKDSIIKDSAYGDEYSEDSFSFLMYKDKDTNRYLADIWVPVKDEPSALEYFYYYDEDKQLDSTKSKATFDDMKASGNYEVIYKSGKFK</sequence>
<feature type="signal peptide" evidence="1">
    <location>
        <begin position="1"/>
        <end position="21"/>
    </location>
</feature>
<dbReference type="RefSeq" id="WP_002399130.1">
    <property type="nucleotide sequence ID" value="NZ_GL454464.1"/>
</dbReference>
<accession>A0A125W4W0</accession>
<evidence type="ECO:0000313" key="3">
    <source>
        <dbReference type="Proteomes" id="UP000004846"/>
    </source>
</evidence>
<dbReference type="HOGENOM" id="CLU_166005_0_0_9"/>
<proteinExistence type="predicted"/>
<gene>
    <name evidence="2" type="ORF">HMPREF9498_02030</name>
</gene>
<feature type="chain" id="PRO_5039066991" description="Lipoprotein" evidence="1">
    <location>
        <begin position="22"/>
        <end position="118"/>
    </location>
</feature>
<evidence type="ECO:0000256" key="1">
    <source>
        <dbReference type="SAM" id="SignalP"/>
    </source>
</evidence>
<comment type="caution">
    <text evidence="2">The sequence shown here is derived from an EMBL/GenBank/DDBJ whole genome shotgun (WGS) entry which is preliminary data.</text>
</comment>